<sequence>MLKSALPYAELITIFYNVNTTNDTGCEKLTDGDWYVATVFVEFLKVFYDATVELSGVYYPTSPLAILKLYDMADVLRQYSENVMVQPRNSGNGASSATIPTTIEAHEDFFNKATTSRASGPGSSSQSQSQGQRQHVELNRYLTIEYSITENDDFTTNDLLKWWRGKRNSFPILSRLACDVLTIPVSTVSSEQVFSTAGRILEERRCSLAHDAVEALTCLKDWQNARFRRQHQPDTEELMDDFSNMTIEESSGSNQPTS</sequence>
<feature type="domain" description="HAT C-terminal dimerisation" evidence="1">
    <location>
        <begin position="137"/>
        <end position="222"/>
    </location>
</feature>
<reference evidence="2" key="1">
    <citation type="journal article" date="2023" name="Plant J.">
        <title>Genome sequences and population genomics provide insights into the demographic history, inbreeding, and mutation load of two 'living fossil' tree species of Dipteronia.</title>
        <authorList>
            <person name="Feng Y."/>
            <person name="Comes H.P."/>
            <person name="Chen J."/>
            <person name="Zhu S."/>
            <person name="Lu R."/>
            <person name="Zhang X."/>
            <person name="Li P."/>
            <person name="Qiu J."/>
            <person name="Olsen K.M."/>
            <person name="Qiu Y."/>
        </authorList>
    </citation>
    <scope>NUCLEOTIDE SEQUENCE</scope>
    <source>
        <strain evidence="2">NBL</strain>
    </source>
</reference>
<organism evidence="2 3">
    <name type="scientific">Dipteronia sinensis</name>
    <dbReference type="NCBI Taxonomy" id="43782"/>
    <lineage>
        <taxon>Eukaryota</taxon>
        <taxon>Viridiplantae</taxon>
        <taxon>Streptophyta</taxon>
        <taxon>Embryophyta</taxon>
        <taxon>Tracheophyta</taxon>
        <taxon>Spermatophyta</taxon>
        <taxon>Magnoliopsida</taxon>
        <taxon>eudicotyledons</taxon>
        <taxon>Gunneridae</taxon>
        <taxon>Pentapetalae</taxon>
        <taxon>rosids</taxon>
        <taxon>malvids</taxon>
        <taxon>Sapindales</taxon>
        <taxon>Sapindaceae</taxon>
        <taxon>Hippocastanoideae</taxon>
        <taxon>Acereae</taxon>
        <taxon>Dipteronia</taxon>
    </lineage>
</organism>
<evidence type="ECO:0000259" key="1">
    <source>
        <dbReference type="Pfam" id="PF05699"/>
    </source>
</evidence>
<dbReference type="PANTHER" id="PTHR23272">
    <property type="entry name" value="BED FINGER-RELATED"/>
    <property type="match status" value="1"/>
</dbReference>
<dbReference type="EMBL" id="JANJYJ010000004">
    <property type="protein sequence ID" value="KAK3220415.1"/>
    <property type="molecule type" value="Genomic_DNA"/>
</dbReference>
<dbReference type="InterPro" id="IPR012337">
    <property type="entry name" value="RNaseH-like_sf"/>
</dbReference>
<dbReference type="Proteomes" id="UP001281410">
    <property type="component" value="Unassembled WGS sequence"/>
</dbReference>
<keyword evidence="3" id="KW-1185">Reference proteome</keyword>
<protein>
    <recommendedName>
        <fullName evidence="1">HAT C-terminal dimerisation domain-containing protein</fullName>
    </recommendedName>
</protein>
<dbReference type="Pfam" id="PF05699">
    <property type="entry name" value="Dimer_Tnp_hAT"/>
    <property type="match status" value="1"/>
</dbReference>
<dbReference type="InterPro" id="IPR008906">
    <property type="entry name" value="HATC_C_dom"/>
</dbReference>
<dbReference type="AlphaFoldDB" id="A0AAE0AME9"/>
<gene>
    <name evidence="2" type="ORF">Dsin_014385</name>
</gene>
<dbReference type="GO" id="GO:0046983">
    <property type="term" value="F:protein dimerization activity"/>
    <property type="evidence" value="ECO:0007669"/>
    <property type="project" value="InterPro"/>
</dbReference>
<dbReference type="PANTHER" id="PTHR23272:SF104">
    <property type="entry name" value="HAT FAMILY DIMERISATION DOMAIN CONTAINING PROTEIN, EXPRESSED"/>
    <property type="match status" value="1"/>
</dbReference>
<dbReference type="SUPFAM" id="SSF53098">
    <property type="entry name" value="Ribonuclease H-like"/>
    <property type="match status" value="1"/>
</dbReference>
<proteinExistence type="predicted"/>
<comment type="caution">
    <text evidence="2">The sequence shown here is derived from an EMBL/GenBank/DDBJ whole genome shotgun (WGS) entry which is preliminary data.</text>
</comment>
<evidence type="ECO:0000313" key="3">
    <source>
        <dbReference type="Proteomes" id="UP001281410"/>
    </source>
</evidence>
<accession>A0AAE0AME9</accession>
<evidence type="ECO:0000313" key="2">
    <source>
        <dbReference type="EMBL" id="KAK3220415.1"/>
    </source>
</evidence>
<name>A0AAE0AME9_9ROSI</name>